<feature type="domain" description="Peripheral subunit-binding (PSBD)" evidence="9">
    <location>
        <begin position="182"/>
        <end position="219"/>
    </location>
</feature>
<dbReference type="STRING" id="1079994.SAMN04488565_0509"/>
<dbReference type="InterPro" id="IPR036625">
    <property type="entry name" value="E3-bd_dom_sf"/>
</dbReference>
<keyword evidence="4 6" id="KW-0450">Lipoyl</keyword>
<keyword evidence="5 6" id="KW-0012">Acyltransferase</keyword>
<dbReference type="InterPro" id="IPR001078">
    <property type="entry name" value="2-oxoacid_DH_actylTfrase"/>
</dbReference>
<dbReference type="Gene3D" id="3.30.559.10">
    <property type="entry name" value="Chloramphenicol acetyltransferase-like domain"/>
    <property type="match status" value="1"/>
</dbReference>
<dbReference type="Pfam" id="PF00364">
    <property type="entry name" value="Biotin_lipoyl"/>
    <property type="match status" value="1"/>
</dbReference>
<evidence type="ECO:0000313" key="10">
    <source>
        <dbReference type="EMBL" id="SDQ10007.1"/>
    </source>
</evidence>
<dbReference type="Gene3D" id="4.10.320.10">
    <property type="entry name" value="E3-binding domain"/>
    <property type="match status" value="1"/>
</dbReference>
<gene>
    <name evidence="10" type="ORF">SAMN04488565_0509</name>
</gene>
<evidence type="ECO:0000256" key="6">
    <source>
        <dbReference type="RuleBase" id="RU003423"/>
    </source>
</evidence>
<feature type="region of interest" description="Disordered" evidence="7">
    <location>
        <begin position="223"/>
        <end position="244"/>
    </location>
</feature>
<dbReference type="AlphaFoldDB" id="A0A1H0Y4D0"/>
<dbReference type="Pfam" id="PF02817">
    <property type="entry name" value="E3_binding"/>
    <property type="match status" value="1"/>
</dbReference>
<dbReference type="InterPro" id="IPR050743">
    <property type="entry name" value="2-oxoacid_DH_E2_comp"/>
</dbReference>
<dbReference type="GO" id="GO:0016407">
    <property type="term" value="F:acetyltransferase activity"/>
    <property type="evidence" value="ECO:0007669"/>
    <property type="project" value="TreeGrafter"/>
</dbReference>
<evidence type="ECO:0000256" key="2">
    <source>
        <dbReference type="ARBA" id="ARBA00007317"/>
    </source>
</evidence>
<dbReference type="CDD" id="cd06849">
    <property type="entry name" value="lipoyl_domain"/>
    <property type="match status" value="1"/>
</dbReference>
<dbReference type="SUPFAM" id="SSF51230">
    <property type="entry name" value="Single hybrid motif"/>
    <property type="match status" value="1"/>
</dbReference>
<dbReference type="GO" id="GO:0005737">
    <property type="term" value="C:cytoplasm"/>
    <property type="evidence" value="ECO:0007669"/>
    <property type="project" value="TreeGrafter"/>
</dbReference>
<organism evidence="10 11">
    <name type="scientific">Leucobacter chromiiresistens</name>
    <dbReference type="NCBI Taxonomy" id="1079994"/>
    <lineage>
        <taxon>Bacteria</taxon>
        <taxon>Bacillati</taxon>
        <taxon>Actinomycetota</taxon>
        <taxon>Actinomycetes</taxon>
        <taxon>Micrococcales</taxon>
        <taxon>Microbacteriaceae</taxon>
        <taxon>Leucobacter</taxon>
    </lineage>
</organism>
<accession>A0A1H0Y4D0</accession>
<dbReference type="PROSITE" id="PS50968">
    <property type="entry name" value="BIOTINYL_LIPOYL"/>
    <property type="match status" value="1"/>
</dbReference>
<reference evidence="10 11" key="1">
    <citation type="submission" date="2016-10" db="EMBL/GenBank/DDBJ databases">
        <authorList>
            <person name="de Groot N.N."/>
        </authorList>
    </citation>
    <scope>NUCLEOTIDE SEQUENCE [LARGE SCALE GENOMIC DNA]</scope>
    <source>
        <strain evidence="10 11">DSM 22788</strain>
    </source>
</reference>
<dbReference type="PANTHER" id="PTHR43178:SF5">
    <property type="entry name" value="LIPOAMIDE ACYLTRANSFERASE COMPONENT OF BRANCHED-CHAIN ALPHA-KETO ACID DEHYDROGENASE COMPLEX, MITOCHONDRIAL"/>
    <property type="match status" value="1"/>
</dbReference>
<dbReference type="eggNOG" id="COG0508">
    <property type="taxonomic scope" value="Bacteria"/>
</dbReference>
<protein>
    <recommendedName>
        <fullName evidence="6">Dihydrolipoamide acetyltransferase component of pyruvate dehydrogenase complex</fullName>
        <ecNumber evidence="6">2.3.1.-</ecNumber>
    </recommendedName>
</protein>
<dbReference type="InterPro" id="IPR023213">
    <property type="entry name" value="CAT-like_dom_sf"/>
</dbReference>
<dbReference type="InterPro" id="IPR004167">
    <property type="entry name" value="PSBD"/>
</dbReference>
<feature type="compositionally biased region" description="Basic and acidic residues" evidence="7">
    <location>
        <begin position="116"/>
        <end position="130"/>
    </location>
</feature>
<proteinExistence type="inferred from homology"/>
<dbReference type="Proteomes" id="UP000182690">
    <property type="component" value="Unassembled WGS sequence"/>
</dbReference>
<evidence type="ECO:0000259" key="8">
    <source>
        <dbReference type="PROSITE" id="PS50968"/>
    </source>
</evidence>
<dbReference type="PROSITE" id="PS51826">
    <property type="entry name" value="PSBD"/>
    <property type="match status" value="1"/>
</dbReference>
<sequence>MTTRTFMLPDLGEGLTEAALVRWMVAVGDTVAIDQPIAEVETAKSIVELPSPYAGVVVQLHGAEGEALQTGAPVIEVGDEHSAESGRRPNPENVPGPESALESERSAGSAGSVARKPQDEHEAYRTEERAGSGNVLIGYGTGRGPAKGRRRRARSGPGTPPATGAVASAEPSDAALRRTVAVRSPIVRRLARDLGVDPRRVQPSGADGAVTRADVLRAAGDIAPAGHGIRPSSGHDAPSSTGHGAPLPVARVERFTPLRRVVSQKLSRSRAEIPEATVWVDVDLTELWELRPRMAADGARPPSLTAILARFTLITLRQYPILAGRLTPQGDAIEVYEGVNLGIAVDTDRGLMVPVLREAHDRSIADLDADLRALSASARDGRTPPEQLRDSTFTLNNYGGLGVDGSAAIINHPEVAMLGIGRVLERAWVVNGRVEVRRVAQLSLVFDHRVCDGGYAAGFLRTVVDLLEHPLRAYPGV</sequence>
<dbReference type="InterPro" id="IPR003016">
    <property type="entry name" value="2-oxoA_DH_lipoyl-BS"/>
</dbReference>
<dbReference type="PANTHER" id="PTHR43178">
    <property type="entry name" value="DIHYDROLIPOAMIDE ACETYLTRANSFERASE COMPONENT OF PYRUVATE DEHYDROGENASE COMPLEX"/>
    <property type="match status" value="1"/>
</dbReference>
<dbReference type="InterPro" id="IPR000089">
    <property type="entry name" value="Biotin_lipoyl"/>
</dbReference>
<feature type="region of interest" description="Disordered" evidence="7">
    <location>
        <begin position="78"/>
        <end position="174"/>
    </location>
</feature>
<feature type="domain" description="Lipoyl-binding" evidence="8">
    <location>
        <begin position="3"/>
        <end position="78"/>
    </location>
</feature>
<dbReference type="GO" id="GO:0031405">
    <property type="term" value="F:lipoic acid binding"/>
    <property type="evidence" value="ECO:0007669"/>
    <property type="project" value="TreeGrafter"/>
</dbReference>
<dbReference type="PROSITE" id="PS00189">
    <property type="entry name" value="LIPOYL"/>
    <property type="match status" value="1"/>
</dbReference>
<comment type="cofactor">
    <cofactor evidence="1 6">
        <name>(R)-lipoate</name>
        <dbReference type="ChEBI" id="CHEBI:83088"/>
    </cofactor>
</comment>
<evidence type="ECO:0000256" key="5">
    <source>
        <dbReference type="ARBA" id="ARBA00023315"/>
    </source>
</evidence>
<dbReference type="SUPFAM" id="SSF52777">
    <property type="entry name" value="CoA-dependent acyltransferases"/>
    <property type="match status" value="1"/>
</dbReference>
<dbReference type="OrthoDB" id="9805770at2"/>
<evidence type="ECO:0000256" key="4">
    <source>
        <dbReference type="ARBA" id="ARBA00022823"/>
    </source>
</evidence>
<comment type="similarity">
    <text evidence="2 6">Belongs to the 2-oxoacid dehydrogenase family.</text>
</comment>
<dbReference type="RefSeq" id="WP_074689886.1">
    <property type="nucleotide sequence ID" value="NZ_FNKB01000001.1"/>
</dbReference>
<dbReference type="SUPFAM" id="SSF47005">
    <property type="entry name" value="Peripheral subunit-binding domain of 2-oxo acid dehydrogenase complex"/>
    <property type="match status" value="1"/>
</dbReference>
<evidence type="ECO:0000256" key="1">
    <source>
        <dbReference type="ARBA" id="ARBA00001938"/>
    </source>
</evidence>
<keyword evidence="3 6" id="KW-0808">Transferase</keyword>
<evidence type="ECO:0000256" key="7">
    <source>
        <dbReference type="SAM" id="MobiDB-lite"/>
    </source>
</evidence>
<keyword evidence="10" id="KW-0670">Pyruvate</keyword>
<name>A0A1H0Y4D0_9MICO</name>
<dbReference type="Gene3D" id="2.40.50.100">
    <property type="match status" value="1"/>
</dbReference>
<dbReference type="Pfam" id="PF00198">
    <property type="entry name" value="2-oxoacid_dh"/>
    <property type="match status" value="1"/>
</dbReference>
<feature type="compositionally biased region" description="Basic and acidic residues" evidence="7">
    <location>
        <begin position="78"/>
        <end position="90"/>
    </location>
</feature>
<dbReference type="EC" id="2.3.1.-" evidence="6"/>
<dbReference type="EMBL" id="FNKB01000001">
    <property type="protein sequence ID" value="SDQ10007.1"/>
    <property type="molecule type" value="Genomic_DNA"/>
</dbReference>
<evidence type="ECO:0000256" key="3">
    <source>
        <dbReference type="ARBA" id="ARBA00022679"/>
    </source>
</evidence>
<dbReference type="InterPro" id="IPR011053">
    <property type="entry name" value="Single_hybrid_motif"/>
</dbReference>
<evidence type="ECO:0000259" key="9">
    <source>
        <dbReference type="PROSITE" id="PS51826"/>
    </source>
</evidence>
<evidence type="ECO:0000313" key="11">
    <source>
        <dbReference type="Proteomes" id="UP000182690"/>
    </source>
</evidence>